<dbReference type="GO" id="GO:0004526">
    <property type="term" value="F:ribonuclease P activity"/>
    <property type="evidence" value="ECO:0007669"/>
    <property type="project" value="InterPro"/>
</dbReference>
<dbReference type="InterPro" id="IPR000100">
    <property type="entry name" value="RNase_P"/>
</dbReference>
<protein>
    <submittedName>
        <fullName evidence="6">Uncharacterized protein</fullName>
    </submittedName>
</protein>
<keyword evidence="3" id="KW-0255">Endonuclease</keyword>
<evidence type="ECO:0000313" key="7">
    <source>
        <dbReference type="Proteomes" id="UP000178235"/>
    </source>
</evidence>
<sequence>MLPKKNRVTTKEVEKIFKVCPPNGEEGKFVVSPNLTFKYFKNDDREKKISFLAPKNVAKLAVQRNFLRRRGYLALQKTIDQFPAGVRGVFIFKRYQDDVLVLENEIKNTLSKIN</sequence>
<dbReference type="Pfam" id="PF00825">
    <property type="entry name" value="Ribonuclease_P"/>
    <property type="match status" value="1"/>
</dbReference>
<proteinExistence type="predicted"/>
<evidence type="ECO:0000256" key="4">
    <source>
        <dbReference type="ARBA" id="ARBA00022801"/>
    </source>
</evidence>
<dbReference type="GO" id="GO:0008033">
    <property type="term" value="P:tRNA processing"/>
    <property type="evidence" value="ECO:0007669"/>
    <property type="project" value="UniProtKB-KW"/>
</dbReference>
<evidence type="ECO:0000256" key="5">
    <source>
        <dbReference type="ARBA" id="ARBA00022884"/>
    </source>
</evidence>
<dbReference type="Gene3D" id="3.30.230.10">
    <property type="match status" value="1"/>
</dbReference>
<evidence type="ECO:0000313" key="6">
    <source>
        <dbReference type="EMBL" id="OGI68096.1"/>
    </source>
</evidence>
<organism evidence="6 7">
    <name type="scientific">Candidatus Nomurabacteria bacterium RIFCSPHIGHO2_01_FULL_42_15</name>
    <dbReference type="NCBI Taxonomy" id="1801742"/>
    <lineage>
        <taxon>Bacteria</taxon>
        <taxon>Candidatus Nomuraibacteriota</taxon>
    </lineage>
</organism>
<evidence type="ECO:0000256" key="2">
    <source>
        <dbReference type="ARBA" id="ARBA00022722"/>
    </source>
</evidence>
<dbReference type="InterPro" id="IPR014721">
    <property type="entry name" value="Ribsml_uS5_D2-typ_fold_subgr"/>
</dbReference>
<name>A0A1F6VEV4_9BACT</name>
<dbReference type="AlphaFoldDB" id="A0A1F6VEV4"/>
<evidence type="ECO:0000256" key="1">
    <source>
        <dbReference type="ARBA" id="ARBA00022694"/>
    </source>
</evidence>
<keyword evidence="2" id="KW-0540">Nuclease</keyword>
<dbReference type="GO" id="GO:0000049">
    <property type="term" value="F:tRNA binding"/>
    <property type="evidence" value="ECO:0007669"/>
    <property type="project" value="InterPro"/>
</dbReference>
<keyword evidence="1" id="KW-0819">tRNA processing</keyword>
<comment type="caution">
    <text evidence="6">The sequence shown here is derived from an EMBL/GenBank/DDBJ whole genome shotgun (WGS) entry which is preliminary data.</text>
</comment>
<accession>A0A1F6VEV4</accession>
<gene>
    <name evidence="6" type="ORF">A2738_02835</name>
</gene>
<dbReference type="InterPro" id="IPR020568">
    <property type="entry name" value="Ribosomal_Su5_D2-typ_SF"/>
</dbReference>
<evidence type="ECO:0000256" key="3">
    <source>
        <dbReference type="ARBA" id="ARBA00022759"/>
    </source>
</evidence>
<dbReference type="EMBL" id="MFTS01000005">
    <property type="protein sequence ID" value="OGI68096.1"/>
    <property type="molecule type" value="Genomic_DNA"/>
</dbReference>
<keyword evidence="5" id="KW-0694">RNA-binding</keyword>
<reference evidence="6 7" key="1">
    <citation type="journal article" date="2016" name="Nat. Commun.">
        <title>Thousands of microbial genomes shed light on interconnected biogeochemical processes in an aquifer system.</title>
        <authorList>
            <person name="Anantharaman K."/>
            <person name="Brown C.T."/>
            <person name="Hug L.A."/>
            <person name="Sharon I."/>
            <person name="Castelle C.J."/>
            <person name="Probst A.J."/>
            <person name="Thomas B.C."/>
            <person name="Singh A."/>
            <person name="Wilkins M.J."/>
            <person name="Karaoz U."/>
            <person name="Brodie E.L."/>
            <person name="Williams K.H."/>
            <person name="Hubbard S.S."/>
            <person name="Banfield J.F."/>
        </authorList>
    </citation>
    <scope>NUCLEOTIDE SEQUENCE [LARGE SCALE GENOMIC DNA]</scope>
</reference>
<dbReference type="Proteomes" id="UP000178235">
    <property type="component" value="Unassembled WGS sequence"/>
</dbReference>
<dbReference type="SUPFAM" id="SSF54211">
    <property type="entry name" value="Ribosomal protein S5 domain 2-like"/>
    <property type="match status" value="1"/>
</dbReference>
<keyword evidence="4" id="KW-0378">Hydrolase</keyword>